<sequence>MQRAYMKRNDGFIILYSVKERDTLEYAEDMIKRIYKIRETNDVPMVLCSNFCLSKKRVVAKEEGEKIAKSNNIGFFETQTSKNINVKEAFEYLVRKLISKKENNTIPVENGPKKKKSFFSFLKKKQ</sequence>
<accession>A0ABR2GX39</accession>
<dbReference type="InterPro" id="IPR027417">
    <property type="entry name" value="P-loop_NTPase"/>
</dbReference>
<dbReference type="Gene3D" id="3.40.50.300">
    <property type="entry name" value="P-loop containing nucleotide triphosphate hydrolases"/>
    <property type="match status" value="1"/>
</dbReference>
<dbReference type="SMART" id="SM00173">
    <property type="entry name" value="RAS"/>
    <property type="match status" value="1"/>
</dbReference>
<dbReference type="InterPro" id="IPR001806">
    <property type="entry name" value="Small_GTPase"/>
</dbReference>
<keyword evidence="1" id="KW-0547">Nucleotide-binding</keyword>
<gene>
    <name evidence="3" type="ORF">M9Y10_033122</name>
</gene>
<keyword evidence="4" id="KW-1185">Reference proteome</keyword>
<reference evidence="3 4" key="1">
    <citation type="submission" date="2024-04" db="EMBL/GenBank/DDBJ databases">
        <title>Tritrichomonas musculus Genome.</title>
        <authorList>
            <person name="Alves-Ferreira E."/>
            <person name="Grigg M."/>
            <person name="Lorenzi H."/>
            <person name="Galac M."/>
        </authorList>
    </citation>
    <scope>NUCLEOTIDE SEQUENCE [LARGE SCALE GENOMIC DNA]</scope>
    <source>
        <strain evidence="3 4">EAF2021</strain>
    </source>
</reference>
<dbReference type="Pfam" id="PF00071">
    <property type="entry name" value="Ras"/>
    <property type="match status" value="1"/>
</dbReference>
<dbReference type="PANTHER" id="PTHR24070">
    <property type="entry name" value="RAS, DI-RAS, AND RHEB FAMILY MEMBERS OF SMALL GTPASE SUPERFAMILY"/>
    <property type="match status" value="1"/>
</dbReference>
<evidence type="ECO:0000313" key="3">
    <source>
        <dbReference type="EMBL" id="KAK8838494.1"/>
    </source>
</evidence>
<evidence type="ECO:0000256" key="2">
    <source>
        <dbReference type="ARBA" id="ARBA00023134"/>
    </source>
</evidence>
<dbReference type="PROSITE" id="PS51421">
    <property type="entry name" value="RAS"/>
    <property type="match status" value="1"/>
</dbReference>
<evidence type="ECO:0000256" key="1">
    <source>
        <dbReference type="ARBA" id="ARBA00022741"/>
    </source>
</evidence>
<dbReference type="PROSITE" id="PS51419">
    <property type="entry name" value="RAB"/>
    <property type="match status" value="1"/>
</dbReference>
<comment type="caution">
    <text evidence="3">The sequence shown here is derived from an EMBL/GenBank/DDBJ whole genome shotgun (WGS) entry which is preliminary data.</text>
</comment>
<dbReference type="EMBL" id="JAPFFF010000055">
    <property type="protein sequence ID" value="KAK8838494.1"/>
    <property type="molecule type" value="Genomic_DNA"/>
</dbReference>
<dbReference type="InterPro" id="IPR020849">
    <property type="entry name" value="Small_GTPase_Ras-type"/>
</dbReference>
<dbReference type="Proteomes" id="UP001470230">
    <property type="component" value="Unassembled WGS sequence"/>
</dbReference>
<organism evidence="3 4">
    <name type="scientific">Tritrichomonas musculus</name>
    <dbReference type="NCBI Taxonomy" id="1915356"/>
    <lineage>
        <taxon>Eukaryota</taxon>
        <taxon>Metamonada</taxon>
        <taxon>Parabasalia</taxon>
        <taxon>Tritrichomonadida</taxon>
        <taxon>Tritrichomonadidae</taxon>
        <taxon>Tritrichomonas</taxon>
    </lineage>
</organism>
<dbReference type="SUPFAM" id="SSF52540">
    <property type="entry name" value="P-loop containing nucleoside triphosphate hydrolases"/>
    <property type="match status" value="1"/>
</dbReference>
<keyword evidence="2" id="KW-0342">GTP-binding</keyword>
<dbReference type="SMART" id="SM00175">
    <property type="entry name" value="RAB"/>
    <property type="match status" value="1"/>
</dbReference>
<name>A0ABR2GX39_9EUKA</name>
<evidence type="ECO:0000313" key="4">
    <source>
        <dbReference type="Proteomes" id="UP001470230"/>
    </source>
</evidence>
<proteinExistence type="predicted"/>
<protein>
    <submittedName>
        <fullName evidence="3">Ras- protein Rap-1A</fullName>
    </submittedName>
</protein>